<dbReference type="AlphaFoldDB" id="K0S598"/>
<feature type="region of interest" description="Disordered" evidence="1">
    <location>
        <begin position="1"/>
        <end position="50"/>
    </location>
</feature>
<organism evidence="2 3">
    <name type="scientific">Thalassiosira oceanica</name>
    <name type="common">Marine diatom</name>
    <dbReference type="NCBI Taxonomy" id="159749"/>
    <lineage>
        <taxon>Eukaryota</taxon>
        <taxon>Sar</taxon>
        <taxon>Stramenopiles</taxon>
        <taxon>Ochrophyta</taxon>
        <taxon>Bacillariophyta</taxon>
        <taxon>Coscinodiscophyceae</taxon>
        <taxon>Thalassiosirophycidae</taxon>
        <taxon>Thalassiosirales</taxon>
        <taxon>Thalassiosiraceae</taxon>
        <taxon>Thalassiosira</taxon>
    </lineage>
</organism>
<name>K0S598_THAOC</name>
<evidence type="ECO:0000256" key="1">
    <source>
        <dbReference type="SAM" id="MobiDB-lite"/>
    </source>
</evidence>
<protein>
    <submittedName>
        <fullName evidence="2">Uncharacterized protein</fullName>
    </submittedName>
</protein>
<sequence>MRDPTADFEEHNDEDNETSSKHRGPQMRGRSARHKQQRATGQGNNVRTAPDVCHALVAGRSNQMEDESIPQRLELKRIAELVRMEPTEGKRKKKFVVDGIHSSSSMSAGGAVTNREEPLEELSCVATCTEKAPIQTKSLTPMLLFNVY</sequence>
<gene>
    <name evidence="2" type="ORF">THAOC_18352</name>
</gene>
<accession>K0S598</accession>
<keyword evidence="3" id="KW-1185">Reference proteome</keyword>
<dbReference type="EMBL" id="AGNL01020300">
    <property type="protein sequence ID" value="EJK61203.1"/>
    <property type="molecule type" value="Genomic_DNA"/>
</dbReference>
<comment type="caution">
    <text evidence="2">The sequence shown here is derived from an EMBL/GenBank/DDBJ whole genome shotgun (WGS) entry which is preliminary data.</text>
</comment>
<feature type="compositionally biased region" description="Basic residues" evidence="1">
    <location>
        <begin position="21"/>
        <end position="37"/>
    </location>
</feature>
<feature type="compositionally biased region" description="Polar residues" evidence="1">
    <location>
        <begin position="38"/>
        <end position="47"/>
    </location>
</feature>
<proteinExistence type="predicted"/>
<dbReference type="Proteomes" id="UP000266841">
    <property type="component" value="Unassembled WGS sequence"/>
</dbReference>
<evidence type="ECO:0000313" key="2">
    <source>
        <dbReference type="EMBL" id="EJK61203.1"/>
    </source>
</evidence>
<evidence type="ECO:0000313" key="3">
    <source>
        <dbReference type="Proteomes" id="UP000266841"/>
    </source>
</evidence>
<reference evidence="2 3" key="1">
    <citation type="journal article" date="2012" name="Genome Biol.">
        <title>Genome and low-iron response of an oceanic diatom adapted to chronic iron limitation.</title>
        <authorList>
            <person name="Lommer M."/>
            <person name="Specht M."/>
            <person name="Roy A.S."/>
            <person name="Kraemer L."/>
            <person name="Andreson R."/>
            <person name="Gutowska M.A."/>
            <person name="Wolf J."/>
            <person name="Bergner S.V."/>
            <person name="Schilhabel M.B."/>
            <person name="Klostermeier U.C."/>
            <person name="Beiko R.G."/>
            <person name="Rosenstiel P."/>
            <person name="Hippler M."/>
            <person name="Laroche J."/>
        </authorList>
    </citation>
    <scope>NUCLEOTIDE SEQUENCE [LARGE SCALE GENOMIC DNA]</scope>
    <source>
        <strain evidence="2 3">CCMP1005</strain>
    </source>
</reference>